<comment type="caution">
    <text evidence="6">The sequence shown here is derived from an EMBL/GenBank/DDBJ whole genome shotgun (WGS) entry which is preliminary data.</text>
</comment>
<keyword evidence="1" id="KW-0732">Signal</keyword>
<evidence type="ECO:0000259" key="5">
    <source>
        <dbReference type="PROSITE" id="PS50923"/>
    </source>
</evidence>
<dbReference type="PROSITE" id="PS50923">
    <property type="entry name" value="SUSHI"/>
    <property type="match status" value="3"/>
</dbReference>
<dbReference type="AlphaFoldDB" id="A0A443S5X7"/>
<keyword evidence="3 4" id="KW-1015">Disulfide bond</keyword>
<evidence type="ECO:0000256" key="1">
    <source>
        <dbReference type="ARBA" id="ARBA00022729"/>
    </source>
</evidence>
<feature type="non-terminal residue" evidence="6">
    <location>
        <position position="1"/>
    </location>
</feature>
<dbReference type="GO" id="GO:0030246">
    <property type="term" value="F:carbohydrate binding"/>
    <property type="evidence" value="ECO:0007669"/>
    <property type="project" value="UniProtKB-KW"/>
</dbReference>
<organism evidence="6 7">
    <name type="scientific">Leptotrombidium deliense</name>
    <dbReference type="NCBI Taxonomy" id="299467"/>
    <lineage>
        <taxon>Eukaryota</taxon>
        <taxon>Metazoa</taxon>
        <taxon>Ecdysozoa</taxon>
        <taxon>Arthropoda</taxon>
        <taxon>Chelicerata</taxon>
        <taxon>Arachnida</taxon>
        <taxon>Acari</taxon>
        <taxon>Acariformes</taxon>
        <taxon>Trombidiformes</taxon>
        <taxon>Prostigmata</taxon>
        <taxon>Anystina</taxon>
        <taxon>Parasitengona</taxon>
        <taxon>Trombiculoidea</taxon>
        <taxon>Trombiculidae</taxon>
        <taxon>Leptotrombidium</taxon>
    </lineage>
</organism>
<protein>
    <submittedName>
        <fullName evidence="6">P-selectin-like protein</fullName>
    </submittedName>
</protein>
<feature type="domain" description="Sushi" evidence="5">
    <location>
        <begin position="15"/>
        <end position="75"/>
    </location>
</feature>
<dbReference type="PANTHER" id="PTHR45656">
    <property type="entry name" value="PROTEIN CBR-CLEC-78"/>
    <property type="match status" value="1"/>
</dbReference>
<dbReference type="InterPro" id="IPR051277">
    <property type="entry name" value="SEZ6_CSMD_C4BPB_Regulators"/>
</dbReference>
<dbReference type="Proteomes" id="UP000288716">
    <property type="component" value="Unassembled WGS sequence"/>
</dbReference>
<dbReference type="OrthoDB" id="10026788at2759"/>
<dbReference type="InterPro" id="IPR000436">
    <property type="entry name" value="Sushi_SCR_CCP_dom"/>
</dbReference>
<feature type="disulfide bond" evidence="4">
    <location>
        <begin position="111"/>
        <end position="138"/>
    </location>
</feature>
<gene>
    <name evidence="6" type="ORF">B4U80_05286</name>
</gene>
<keyword evidence="7" id="KW-1185">Reference proteome</keyword>
<evidence type="ECO:0000313" key="7">
    <source>
        <dbReference type="Proteomes" id="UP000288716"/>
    </source>
</evidence>
<feature type="disulfide bond" evidence="4">
    <location>
        <begin position="46"/>
        <end position="73"/>
    </location>
</feature>
<evidence type="ECO:0000313" key="6">
    <source>
        <dbReference type="EMBL" id="RWS22939.1"/>
    </source>
</evidence>
<keyword evidence="4" id="KW-0768">Sushi</keyword>
<feature type="non-terminal residue" evidence="6">
    <location>
        <position position="222"/>
    </location>
</feature>
<dbReference type="STRING" id="299467.A0A443S5X7"/>
<dbReference type="Pfam" id="PF00084">
    <property type="entry name" value="Sushi"/>
    <property type="match status" value="3"/>
</dbReference>
<dbReference type="InterPro" id="IPR035976">
    <property type="entry name" value="Sushi/SCR/CCP_sf"/>
</dbReference>
<dbReference type="SMART" id="SM00032">
    <property type="entry name" value="CCP"/>
    <property type="match status" value="3"/>
</dbReference>
<proteinExistence type="predicted"/>
<dbReference type="SUPFAM" id="SSF57535">
    <property type="entry name" value="Complement control module/SCR domain"/>
    <property type="match status" value="3"/>
</dbReference>
<dbReference type="Gene3D" id="2.10.70.10">
    <property type="entry name" value="Complement Module, domain 1"/>
    <property type="match status" value="3"/>
</dbReference>
<dbReference type="VEuPathDB" id="VectorBase:LDEU009101"/>
<feature type="disulfide bond" evidence="4">
    <location>
        <begin position="82"/>
        <end position="125"/>
    </location>
</feature>
<dbReference type="CDD" id="cd00033">
    <property type="entry name" value="CCP"/>
    <property type="match status" value="3"/>
</dbReference>
<reference evidence="6 7" key="1">
    <citation type="journal article" date="2018" name="Gigascience">
        <title>Genomes of trombidid mites reveal novel predicted allergens and laterally-transferred genes associated with secondary metabolism.</title>
        <authorList>
            <person name="Dong X."/>
            <person name="Chaisiri K."/>
            <person name="Xia D."/>
            <person name="Armstrong S.D."/>
            <person name="Fang Y."/>
            <person name="Donnelly M.J."/>
            <person name="Kadowaki T."/>
            <person name="McGarry J.W."/>
            <person name="Darby A.C."/>
            <person name="Makepeace B.L."/>
        </authorList>
    </citation>
    <scope>NUCLEOTIDE SEQUENCE [LARGE SCALE GENOMIC DNA]</scope>
    <source>
        <strain evidence="6">UoL-UT</strain>
    </source>
</reference>
<dbReference type="EMBL" id="NCKV01007528">
    <property type="protein sequence ID" value="RWS22939.1"/>
    <property type="molecule type" value="Genomic_DNA"/>
</dbReference>
<comment type="caution">
    <text evidence="4">Lacks conserved residue(s) required for the propagation of feature annotation.</text>
</comment>
<evidence type="ECO:0000256" key="3">
    <source>
        <dbReference type="ARBA" id="ARBA00023157"/>
    </source>
</evidence>
<feature type="domain" description="Sushi" evidence="5">
    <location>
        <begin position="143"/>
        <end position="201"/>
    </location>
</feature>
<sequence length="222" mass="23624">GNWNGTAPKCVSETVNCPALRPPLNGQISGNCSNKAVSGSQCKFSCDSGYALKGSDILTCSAKGNWDQAAPKCVQEQQDPTCPALDAPEHGAKGGACFEGARVGASCAFKCDDGYELTGKETLVCQADGNWDDDVPVCQEEPKNCPSIRNIVGGTTTGDCDPGVNNRLCAFSCNRGYYLIGTPALLCKDGSWSSRSPICRLPITLKEVQEEDVDYLYYPTEQ</sequence>
<dbReference type="PANTHER" id="PTHR45656:SF4">
    <property type="entry name" value="PROTEIN CBR-CLEC-78"/>
    <property type="match status" value="1"/>
</dbReference>
<evidence type="ECO:0000256" key="4">
    <source>
        <dbReference type="PROSITE-ProRule" id="PRU00302"/>
    </source>
</evidence>
<name>A0A443S5X7_9ACAR</name>
<feature type="disulfide bond" evidence="4">
    <location>
        <begin position="17"/>
        <end position="60"/>
    </location>
</feature>
<keyword evidence="2" id="KW-0677">Repeat</keyword>
<evidence type="ECO:0000256" key="2">
    <source>
        <dbReference type="ARBA" id="ARBA00022737"/>
    </source>
</evidence>
<keyword evidence="6" id="KW-0430">Lectin</keyword>
<feature type="domain" description="Sushi" evidence="5">
    <location>
        <begin position="80"/>
        <end position="140"/>
    </location>
</feature>
<accession>A0A443S5X7</accession>